<proteinExistence type="inferred from homology"/>
<name>A0A3P3VQ98_9GAMM</name>
<organism evidence="2 3">
    <name type="scientific">Aestuariirhabdus litorea</name>
    <dbReference type="NCBI Taxonomy" id="2528527"/>
    <lineage>
        <taxon>Bacteria</taxon>
        <taxon>Pseudomonadati</taxon>
        <taxon>Pseudomonadota</taxon>
        <taxon>Gammaproteobacteria</taxon>
        <taxon>Oceanospirillales</taxon>
        <taxon>Aestuariirhabdaceae</taxon>
        <taxon>Aestuariirhabdus</taxon>
    </lineage>
</organism>
<reference evidence="2 3" key="1">
    <citation type="submission" date="2018-08" db="EMBL/GenBank/DDBJ databases">
        <authorList>
            <person name="Khan S.A."/>
        </authorList>
    </citation>
    <scope>NUCLEOTIDE SEQUENCE [LARGE SCALE GENOMIC DNA]</scope>
    <source>
        <strain evidence="2 3">GTF-13</strain>
    </source>
</reference>
<dbReference type="PANTHER" id="PTHR37528:SF1">
    <property type="entry name" value="UPF0149 PROTEIN YGFB"/>
    <property type="match status" value="1"/>
</dbReference>
<dbReference type="EMBL" id="QWEZ01000002">
    <property type="protein sequence ID" value="RRJ82993.1"/>
    <property type="molecule type" value="Genomic_DNA"/>
</dbReference>
<dbReference type="GO" id="GO:0005829">
    <property type="term" value="C:cytosol"/>
    <property type="evidence" value="ECO:0007669"/>
    <property type="project" value="TreeGrafter"/>
</dbReference>
<evidence type="ECO:0000256" key="1">
    <source>
        <dbReference type="ARBA" id="ARBA00038308"/>
    </source>
</evidence>
<dbReference type="PANTHER" id="PTHR37528">
    <property type="entry name" value="UPF0149 PROTEIN YGFB"/>
    <property type="match status" value="1"/>
</dbReference>
<reference evidence="2 3" key="2">
    <citation type="submission" date="2018-12" db="EMBL/GenBank/DDBJ databases">
        <title>Simiduia agarivorans gen. nov., sp. nov., a marine, agarolytic bacterium isolated from shallow coastal water from Keelung, Taiwan.</title>
        <authorList>
            <person name="Shieh W.Y."/>
        </authorList>
    </citation>
    <scope>NUCLEOTIDE SEQUENCE [LARGE SCALE GENOMIC DNA]</scope>
    <source>
        <strain evidence="2 3">GTF-13</strain>
    </source>
</reference>
<dbReference type="AlphaFoldDB" id="A0A3P3VQ98"/>
<evidence type="ECO:0000313" key="2">
    <source>
        <dbReference type="EMBL" id="RRJ82993.1"/>
    </source>
</evidence>
<accession>A0A3P3VQ98</accession>
<comment type="similarity">
    <text evidence="1">Belongs to the UPF0149 family.</text>
</comment>
<gene>
    <name evidence="2" type="ORF">D0544_14190</name>
</gene>
<evidence type="ECO:0000313" key="3">
    <source>
        <dbReference type="Proteomes" id="UP000280792"/>
    </source>
</evidence>
<evidence type="ECO:0008006" key="4">
    <source>
        <dbReference type="Google" id="ProtNLM"/>
    </source>
</evidence>
<comment type="caution">
    <text evidence="2">The sequence shown here is derived from an EMBL/GenBank/DDBJ whole genome shotgun (WGS) entry which is preliminary data.</text>
</comment>
<sequence>MESLDPMTTRTLSGHNSADDFDELCNLFVELESCNAPAELHGMICGQLAAGKRLSANDWIALAVEQMQLSELPDDARALLQALYDQTLKQLLAGEYGLRLLLPDEEEELQVRAEALGQWCHGFLSGFGLAGQGVESLSEAVVEILRDLAEIAQVQLDLEESEENEVSLMEVSEYVRMGALVVFADCNPSVPVSQPPTPSLH</sequence>
<protein>
    <recommendedName>
        <fullName evidence="4">YecA family protein</fullName>
    </recommendedName>
</protein>
<dbReference type="SUPFAM" id="SSF101327">
    <property type="entry name" value="YgfB-like"/>
    <property type="match status" value="1"/>
</dbReference>
<dbReference type="InterPro" id="IPR011978">
    <property type="entry name" value="YgfB-like"/>
</dbReference>
<keyword evidence="3" id="KW-1185">Reference proteome</keyword>
<dbReference type="InterPro" id="IPR036255">
    <property type="entry name" value="YgfB-like_sf"/>
</dbReference>
<dbReference type="Pfam" id="PF03695">
    <property type="entry name" value="UPF0149"/>
    <property type="match status" value="1"/>
</dbReference>
<dbReference type="Gene3D" id="1.20.120.740">
    <property type="entry name" value="YgfB uncharacterised protein family UPF0149, PF03695"/>
    <property type="match status" value="1"/>
</dbReference>
<dbReference type="Proteomes" id="UP000280792">
    <property type="component" value="Unassembled WGS sequence"/>
</dbReference>